<evidence type="ECO:0000313" key="8">
    <source>
        <dbReference type="EMBL" id="SFP20657.1"/>
    </source>
</evidence>
<feature type="transmembrane region" description="Helical" evidence="7">
    <location>
        <begin position="37"/>
        <end position="53"/>
    </location>
</feature>
<proteinExistence type="inferred from homology"/>
<dbReference type="OrthoDB" id="9805703at2"/>
<evidence type="ECO:0000256" key="3">
    <source>
        <dbReference type="ARBA" id="ARBA00022475"/>
    </source>
</evidence>
<dbReference type="PANTHER" id="PTHR30106:SF2">
    <property type="entry name" value="UPF0324 INNER MEMBRANE PROTEIN YEIH"/>
    <property type="match status" value="1"/>
</dbReference>
<dbReference type="PANTHER" id="PTHR30106">
    <property type="entry name" value="INNER MEMBRANE PROTEIN YEIH-RELATED"/>
    <property type="match status" value="1"/>
</dbReference>
<evidence type="ECO:0000313" key="9">
    <source>
        <dbReference type="Proteomes" id="UP000199227"/>
    </source>
</evidence>
<protein>
    <submittedName>
        <fullName evidence="8">Conserved hypothetical integral membrane protein</fullName>
    </submittedName>
</protein>
<dbReference type="RefSeq" id="WP_092911742.1">
    <property type="nucleotide sequence ID" value="NZ_CP136592.1"/>
</dbReference>
<sequence>MAFSKENIRYTLNGILFVALFSIAAIQISQIDFIKNLAISPLIIGIIIGMIYANTLRNHLPKEWVPGIVFSAKQLLRLAIVFYGFRITFQQIMDVGAAGFAVSVIMLTTTILLGSWAGMKIFKLDRDTSILTAAGSSICGAAAVLATEPVLKAEPYKSAIAVGTVVLFGTIAMFVYPFVYKTGILGMDPATYGIYVGGTVHEVAQVVAAGGAIGGAAADDAVIVKMTRVMMIAPVLIILGILISSVARKSGKEAGGVKLVIPWFAVWFVVMSGVNSLEIIPATIVNDINQIDTFMLTMAMTALGMETNAEKFKQAGIKPILLALLMFAWLIVAGYFVTKWAVAIF</sequence>
<dbReference type="AlphaFoldDB" id="A0A1I5NG03"/>
<organism evidence="8 9">
    <name type="scientific">Hydrogenimonas thermophila</name>
    <dbReference type="NCBI Taxonomy" id="223786"/>
    <lineage>
        <taxon>Bacteria</taxon>
        <taxon>Pseudomonadati</taxon>
        <taxon>Campylobacterota</taxon>
        <taxon>Epsilonproteobacteria</taxon>
        <taxon>Campylobacterales</taxon>
        <taxon>Hydrogenimonadaceae</taxon>
        <taxon>Hydrogenimonas</taxon>
    </lineage>
</organism>
<comment type="similarity">
    <text evidence="2">Belongs to the UPF0324 family.</text>
</comment>
<name>A0A1I5NG03_9BACT</name>
<evidence type="ECO:0000256" key="5">
    <source>
        <dbReference type="ARBA" id="ARBA00022989"/>
    </source>
</evidence>
<evidence type="ECO:0000256" key="1">
    <source>
        <dbReference type="ARBA" id="ARBA00004651"/>
    </source>
</evidence>
<feature type="transmembrane region" description="Helical" evidence="7">
    <location>
        <begin position="129"/>
        <end position="147"/>
    </location>
</feature>
<feature type="transmembrane region" description="Helical" evidence="7">
    <location>
        <begin position="159"/>
        <end position="180"/>
    </location>
</feature>
<dbReference type="EMBL" id="FOXB01000010">
    <property type="protein sequence ID" value="SFP20657.1"/>
    <property type="molecule type" value="Genomic_DNA"/>
</dbReference>
<dbReference type="InterPro" id="IPR004630">
    <property type="entry name" value="UPF0324_YeiH-like"/>
</dbReference>
<feature type="transmembrane region" description="Helical" evidence="7">
    <location>
        <begin position="12"/>
        <end position="31"/>
    </location>
</feature>
<gene>
    <name evidence="8" type="ORF">SAMN05216234_11034</name>
</gene>
<accession>A0A1I5NG03</accession>
<dbReference type="NCBIfam" id="TIGR00698">
    <property type="entry name" value="YeiH family putative sulfate export transporter"/>
    <property type="match status" value="1"/>
</dbReference>
<keyword evidence="3" id="KW-1003">Cell membrane</keyword>
<feature type="transmembrane region" description="Helical" evidence="7">
    <location>
        <begin position="97"/>
        <end position="117"/>
    </location>
</feature>
<evidence type="ECO:0000256" key="4">
    <source>
        <dbReference type="ARBA" id="ARBA00022692"/>
    </source>
</evidence>
<evidence type="ECO:0000256" key="7">
    <source>
        <dbReference type="SAM" id="Phobius"/>
    </source>
</evidence>
<keyword evidence="4 7" id="KW-0812">Transmembrane</keyword>
<feature type="transmembrane region" description="Helical" evidence="7">
    <location>
        <begin position="65"/>
        <end position="85"/>
    </location>
</feature>
<feature type="transmembrane region" description="Helical" evidence="7">
    <location>
        <begin position="317"/>
        <end position="337"/>
    </location>
</feature>
<dbReference type="GO" id="GO:0005886">
    <property type="term" value="C:plasma membrane"/>
    <property type="evidence" value="ECO:0007669"/>
    <property type="project" value="UniProtKB-SubCell"/>
</dbReference>
<keyword evidence="6 7" id="KW-0472">Membrane</keyword>
<dbReference type="Proteomes" id="UP000199227">
    <property type="component" value="Unassembled WGS sequence"/>
</dbReference>
<keyword evidence="9" id="KW-1185">Reference proteome</keyword>
<keyword evidence="5 7" id="KW-1133">Transmembrane helix</keyword>
<feature type="transmembrane region" description="Helical" evidence="7">
    <location>
        <begin position="192"/>
        <end position="217"/>
    </location>
</feature>
<feature type="transmembrane region" description="Helical" evidence="7">
    <location>
        <begin position="229"/>
        <end position="247"/>
    </location>
</feature>
<dbReference type="InterPro" id="IPR018383">
    <property type="entry name" value="UPF0324_pro"/>
</dbReference>
<dbReference type="Pfam" id="PF03601">
    <property type="entry name" value="Cons_hypoth698"/>
    <property type="match status" value="1"/>
</dbReference>
<evidence type="ECO:0000256" key="6">
    <source>
        <dbReference type="ARBA" id="ARBA00023136"/>
    </source>
</evidence>
<reference evidence="8 9" key="1">
    <citation type="submission" date="2016-10" db="EMBL/GenBank/DDBJ databases">
        <authorList>
            <person name="de Groot N.N."/>
        </authorList>
    </citation>
    <scope>NUCLEOTIDE SEQUENCE [LARGE SCALE GENOMIC DNA]</scope>
    <source>
        <strain evidence="8 9">EP1-55-1</strain>
    </source>
</reference>
<evidence type="ECO:0000256" key="2">
    <source>
        <dbReference type="ARBA" id="ARBA00007977"/>
    </source>
</evidence>
<feature type="transmembrane region" description="Helical" evidence="7">
    <location>
        <begin position="259"/>
        <end position="282"/>
    </location>
</feature>
<comment type="subcellular location">
    <subcellularLocation>
        <location evidence="1">Cell membrane</location>
        <topology evidence="1">Multi-pass membrane protein</topology>
    </subcellularLocation>
</comment>